<dbReference type="CDD" id="cd03221">
    <property type="entry name" value="ABCF_EF-3"/>
    <property type="match status" value="2"/>
</dbReference>
<sequence length="639" mass="70623">MIQLKNLTLRRGLKELLVAANLTINPGNKVGMVGANGAGKSSLFALLRGELHAENGDAIVPAQWTMAHVAQETPALQRSALDYVLDGDAELRNLEQQLAAAEHSGDGHAIGHLHEELARIDGYAAPSRGARLLTGLGFSQEGQQRPVAEFSGGWRMRLNLAQALMCRSDLLLLDEPTNHLDLETVLWLEDWLKAYPGTLLVISHDRDFLDSVTTHIVEVASQTLTLYTGNYSQFEVMRAEKLSRQQGAYEKQQREIAHLESFITRFKAKASKARQAQSRVKALEKLERVAPAHIASPFDFHFDTPDNLPNPLLRLDSISVGYCATPILQRISLSVMAGSRIGLLGVNGAGKSTLVKLLAAELKPQAGELISAQMLKIGYFAQHQLDTLRSDESPLWHMQKLAPDTREQELRNFLGGFNFRSDNVTDPVGPMSGGEKSRLALALIVWQKPNLLLLDEPTNHLDLEMRHALTMALQDFAGALVVVSHDRALLEATTDDFWLVADGTVTAFDGDLEDYRQWRLAQLAQQGQSGSPSSGDAQNVGRKEQKRQEAEARQKLAAAKKPLLNKLTKLEKQLDALSQEKAALEAFLSSEDAYNDANRQQLSNSVKRQGEVCSQLEEVEMDWLALQEEIDNLEQAHAQ</sequence>
<dbReference type="InterPro" id="IPR017871">
    <property type="entry name" value="ABC_transporter-like_CS"/>
</dbReference>
<dbReference type="PANTHER" id="PTHR19211:SF14">
    <property type="entry name" value="ATP-BINDING CASSETTE SUB-FAMILY F MEMBER 1"/>
    <property type="match status" value="1"/>
</dbReference>
<reference evidence="8" key="1">
    <citation type="submission" date="2024-06" db="EMBL/GenBank/DDBJ databases">
        <title>Genome sequence of Vogesella sp. MAHUQ-64.</title>
        <authorList>
            <person name="Huq M.A."/>
        </authorList>
    </citation>
    <scope>NUCLEOTIDE SEQUENCE</scope>
    <source>
        <strain evidence="8">MAHUQ-64</strain>
    </source>
</reference>
<evidence type="ECO:0000256" key="5">
    <source>
        <dbReference type="SAM" id="Coils"/>
    </source>
</evidence>
<dbReference type="InterPro" id="IPR027417">
    <property type="entry name" value="P-loop_NTPase"/>
</dbReference>
<dbReference type="InterPro" id="IPR003439">
    <property type="entry name" value="ABC_transporter-like_ATP-bd"/>
</dbReference>
<dbReference type="PROSITE" id="PS00211">
    <property type="entry name" value="ABC_TRANSPORTER_1"/>
    <property type="match status" value="2"/>
</dbReference>
<organism evidence="8 9">
    <name type="scientific">Vogesella oryzagri</name>
    <dbReference type="NCBI Taxonomy" id="3160864"/>
    <lineage>
        <taxon>Bacteria</taxon>
        <taxon>Pseudomonadati</taxon>
        <taxon>Pseudomonadota</taxon>
        <taxon>Betaproteobacteria</taxon>
        <taxon>Neisseriales</taxon>
        <taxon>Chromobacteriaceae</taxon>
        <taxon>Vogesella</taxon>
    </lineage>
</organism>
<comment type="caution">
    <text evidence="8">The sequence shown here is derived from an EMBL/GenBank/DDBJ whole genome shotgun (WGS) entry which is preliminary data.</text>
</comment>
<keyword evidence="5" id="KW-0175">Coiled coil</keyword>
<feature type="region of interest" description="Disordered" evidence="6">
    <location>
        <begin position="523"/>
        <end position="554"/>
    </location>
</feature>
<dbReference type="Proteomes" id="UP001433638">
    <property type="component" value="Unassembled WGS sequence"/>
</dbReference>
<dbReference type="InterPro" id="IPR050611">
    <property type="entry name" value="ABCF"/>
</dbReference>
<dbReference type="PROSITE" id="PS50893">
    <property type="entry name" value="ABC_TRANSPORTER_2"/>
    <property type="match status" value="2"/>
</dbReference>
<feature type="domain" description="ABC transporter" evidence="7">
    <location>
        <begin position="313"/>
        <end position="527"/>
    </location>
</feature>
<protein>
    <submittedName>
        <fullName evidence="8">ATP-binding cassette domain-containing protein</fullName>
    </submittedName>
</protein>
<dbReference type="RefSeq" id="WP_349583480.1">
    <property type="nucleotide sequence ID" value="NZ_JBEFLD010000001.1"/>
</dbReference>
<dbReference type="GO" id="GO:0005524">
    <property type="term" value="F:ATP binding"/>
    <property type="evidence" value="ECO:0007669"/>
    <property type="project" value="UniProtKB-KW"/>
</dbReference>
<keyword evidence="4 8" id="KW-0067">ATP-binding</keyword>
<dbReference type="InterPro" id="IPR032781">
    <property type="entry name" value="ABC_tran_Xtn"/>
</dbReference>
<evidence type="ECO:0000256" key="4">
    <source>
        <dbReference type="ARBA" id="ARBA00022840"/>
    </source>
</evidence>
<keyword evidence="9" id="KW-1185">Reference proteome</keyword>
<evidence type="ECO:0000256" key="3">
    <source>
        <dbReference type="ARBA" id="ARBA00022741"/>
    </source>
</evidence>
<feature type="compositionally biased region" description="Basic and acidic residues" evidence="6">
    <location>
        <begin position="541"/>
        <end position="554"/>
    </location>
</feature>
<dbReference type="PANTHER" id="PTHR19211">
    <property type="entry name" value="ATP-BINDING TRANSPORT PROTEIN-RELATED"/>
    <property type="match status" value="1"/>
</dbReference>
<accession>A0ABV1M003</accession>
<dbReference type="SUPFAM" id="SSF52540">
    <property type="entry name" value="P-loop containing nucleoside triphosphate hydrolases"/>
    <property type="match status" value="2"/>
</dbReference>
<evidence type="ECO:0000256" key="1">
    <source>
        <dbReference type="ARBA" id="ARBA00022475"/>
    </source>
</evidence>
<keyword evidence="1" id="KW-0472">Membrane</keyword>
<evidence type="ECO:0000313" key="9">
    <source>
        <dbReference type="Proteomes" id="UP001433638"/>
    </source>
</evidence>
<keyword evidence="3" id="KW-0547">Nucleotide-binding</keyword>
<dbReference type="EMBL" id="JBEFLD010000001">
    <property type="protein sequence ID" value="MEQ6289453.1"/>
    <property type="molecule type" value="Genomic_DNA"/>
</dbReference>
<evidence type="ECO:0000256" key="6">
    <source>
        <dbReference type="SAM" id="MobiDB-lite"/>
    </source>
</evidence>
<feature type="compositionally biased region" description="Low complexity" evidence="6">
    <location>
        <begin position="523"/>
        <end position="538"/>
    </location>
</feature>
<keyword evidence="1" id="KW-1003">Cell membrane</keyword>
<dbReference type="SMART" id="SM00382">
    <property type="entry name" value="AAA"/>
    <property type="match status" value="2"/>
</dbReference>
<evidence type="ECO:0000259" key="7">
    <source>
        <dbReference type="PROSITE" id="PS50893"/>
    </source>
</evidence>
<evidence type="ECO:0000256" key="2">
    <source>
        <dbReference type="ARBA" id="ARBA00022737"/>
    </source>
</evidence>
<dbReference type="Pfam" id="PF00005">
    <property type="entry name" value="ABC_tran"/>
    <property type="match status" value="2"/>
</dbReference>
<gene>
    <name evidence="8" type="ORF">ABNW52_02375</name>
</gene>
<feature type="coiled-coil region" evidence="5">
    <location>
        <begin position="560"/>
        <end position="587"/>
    </location>
</feature>
<feature type="domain" description="ABC transporter" evidence="7">
    <location>
        <begin position="2"/>
        <end position="246"/>
    </location>
</feature>
<evidence type="ECO:0000313" key="8">
    <source>
        <dbReference type="EMBL" id="MEQ6289453.1"/>
    </source>
</evidence>
<proteinExistence type="predicted"/>
<dbReference type="InterPro" id="IPR003593">
    <property type="entry name" value="AAA+_ATPase"/>
</dbReference>
<keyword evidence="2" id="KW-0677">Repeat</keyword>
<dbReference type="Gene3D" id="3.40.50.300">
    <property type="entry name" value="P-loop containing nucleotide triphosphate hydrolases"/>
    <property type="match status" value="2"/>
</dbReference>
<name>A0ABV1M003_9NEIS</name>
<dbReference type="Pfam" id="PF12848">
    <property type="entry name" value="ABC_tran_Xtn"/>
    <property type="match status" value="1"/>
</dbReference>